<proteinExistence type="predicted"/>
<feature type="domain" description="Saccharopine dehydrogenase NADP binding" evidence="1">
    <location>
        <begin position="14"/>
        <end position="153"/>
    </location>
</feature>
<gene>
    <name evidence="3" type="ORF">MJ923_13580</name>
</gene>
<evidence type="ECO:0000259" key="1">
    <source>
        <dbReference type="Pfam" id="PF03435"/>
    </source>
</evidence>
<sequence length="471" mass="52645">MIEPIKYVKAPGRILIVGFGSIGQGLLPLILRHIDISPKNISIITADDRGREEADKLGIRFIELPLTRKNYQSELTPLLGKDDFLVNLSVDVSSIALIEFCQARGARYIDTCIEPWAGGYTDPSKSFAARSNYALRERVLALKDKYRGGPTAVVAQGANPGMVSHLVKQALMNLQQDILGTHIEPKSRDEWAKLAHDLNIEVIHIAERDTQVANQAKAMDEFVNTWSCDGFVSEGAQPAELSWGTHEKHFPRDGGRHDEGCGAAIYLKRPGATVKVRTWTPNYGHFHGFLITHNEAISIADFFTLKQDGKLVYRPTCHYAYHPCDDAVMSLHEFNGKNFQLQSRQRLMRDEIVSGIDELGVLLAGHKKNAYWYGSQLSIEEARALVPFNGATSLQVTSAALAGIVWALENPNAGVVESDEMDYRRNLEIMGPYLGPVVGEYTDWTPLYERGELFPEDVDDDYAWQFKNVRV</sequence>
<protein>
    <submittedName>
        <fullName evidence="3">Saccharopine dehydrogenase NADP-binding domain-containing protein</fullName>
    </submittedName>
</protein>
<dbReference type="AlphaFoldDB" id="A0AAJ1BIK0"/>
<name>A0AAJ1BIK0_9GAMM</name>
<dbReference type="Pfam" id="PF16653">
    <property type="entry name" value="Sacchrp_dh_C"/>
    <property type="match status" value="1"/>
</dbReference>
<dbReference type="Gene3D" id="3.30.360.30">
    <property type="entry name" value="homospermidine synthase like"/>
    <property type="match status" value="1"/>
</dbReference>
<dbReference type="EMBL" id="JAKUDL010000004">
    <property type="protein sequence ID" value="MCH4295336.1"/>
    <property type="molecule type" value="Genomic_DNA"/>
</dbReference>
<organism evidence="3 4">
    <name type="scientific">Shewanella zhuhaiensis</name>
    <dbReference type="NCBI Taxonomy" id="2919576"/>
    <lineage>
        <taxon>Bacteria</taxon>
        <taxon>Pseudomonadati</taxon>
        <taxon>Pseudomonadota</taxon>
        <taxon>Gammaproteobacteria</taxon>
        <taxon>Alteromonadales</taxon>
        <taxon>Shewanellaceae</taxon>
        <taxon>Shewanella</taxon>
    </lineage>
</organism>
<evidence type="ECO:0000313" key="4">
    <source>
        <dbReference type="Proteomes" id="UP001297581"/>
    </source>
</evidence>
<dbReference type="InterPro" id="IPR032095">
    <property type="entry name" value="Sacchrp_dh-like_C"/>
</dbReference>
<accession>A0AAJ1BIK0</accession>
<dbReference type="Pfam" id="PF03435">
    <property type="entry name" value="Sacchrp_dh_NADP"/>
    <property type="match status" value="1"/>
</dbReference>
<dbReference type="Proteomes" id="UP001297581">
    <property type="component" value="Unassembled WGS sequence"/>
</dbReference>
<evidence type="ECO:0000259" key="2">
    <source>
        <dbReference type="Pfam" id="PF16653"/>
    </source>
</evidence>
<dbReference type="InterPro" id="IPR023181">
    <property type="entry name" value="Homospermid_syn-like_C"/>
</dbReference>
<dbReference type="InterPro" id="IPR005097">
    <property type="entry name" value="Sacchrp_dh_NADP-bd"/>
</dbReference>
<comment type="caution">
    <text evidence="3">The sequence shown here is derived from an EMBL/GenBank/DDBJ whole genome shotgun (WGS) entry which is preliminary data.</text>
</comment>
<dbReference type="Gene3D" id="3.40.50.720">
    <property type="entry name" value="NAD(P)-binding Rossmann-like Domain"/>
    <property type="match status" value="1"/>
</dbReference>
<evidence type="ECO:0000313" key="3">
    <source>
        <dbReference type="EMBL" id="MCH4295336.1"/>
    </source>
</evidence>
<reference evidence="3 4" key="1">
    <citation type="submission" date="2022-02" db="EMBL/GenBank/DDBJ databases">
        <title>The genome sequence of Shewanella sp. 3B26.</title>
        <authorList>
            <person name="Du J."/>
        </authorList>
    </citation>
    <scope>NUCLEOTIDE SEQUENCE [LARGE SCALE GENOMIC DNA]</scope>
    <source>
        <strain evidence="3 4">3B26</strain>
    </source>
</reference>
<keyword evidence="4" id="KW-1185">Reference proteome</keyword>
<feature type="domain" description="Saccharopine dehydrogenase-like C-terminal" evidence="2">
    <location>
        <begin position="157"/>
        <end position="438"/>
    </location>
</feature>
<dbReference type="RefSeq" id="WP_240591556.1">
    <property type="nucleotide sequence ID" value="NZ_JAKUDL010000004.1"/>
</dbReference>